<sequence length="215" mass="24545">MESAEIVRLGLRIGTGKEQKGEVKTAMKKSTVGRPRKGCTRGKGGPDNALCTYRGVRQRTWGKWVAEIREKNRGPRVWLGTFNTSLEAAHAYDDAAKRLYGNCAKLNLPDDHGHQFSSPSASNLTPSDFSVPDYYENENSVLDEACIFRDINGEYTPWDTPAPTLLDEKQNLNWPEFHVENDFHYSRGEDFNTTWDQSYMELLNLEYSSNFEQYC</sequence>
<feature type="domain" description="AP2/ERF" evidence="8">
    <location>
        <begin position="52"/>
        <end position="109"/>
    </location>
</feature>
<keyword evidence="10" id="KW-1185">Reference proteome</keyword>
<dbReference type="PANTHER" id="PTHR31241:SF41">
    <property type="entry name" value="DEHYDRATION-RESPONSIVE ELEMENT-BINDING PROTEIN 2G-LIKE"/>
    <property type="match status" value="1"/>
</dbReference>
<keyword evidence="4" id="KW-0238">DNA-binding</keyword>
<dbReference type="EMBL" id="OU503044">
    <property type="protein sequence ID" value="CAI9767442.1"/>
    <property type="molecule type" value="Genomic_DNA"/>
</dbReference>
<comment type="subcellular location">
    <subcellularLocation>
        <location evidence="1">Nucleus</location>
    </subcellularLocation>
</comment>
<keyword evidence="6" id="KW-0539">Nucleus</keyword>
<dbReference type="CDD" id="cd00018">
    <property type="entry name" value="AP2"/>
    <property type="match status" value="1"/>
</dbReference>
<organism evidence="9 10">
    <name type="scientific">Fraxinus pennsylvanica</name>
    <dbReference type="NCBI Taxonomy" id="56036"/>
    <lineage>
        <taxon>Eukaryota</taxon>
        <taxon>Viridiplantae</taxon>
        <taxon>Streptophyta</taxon>
        <taxon>Embryophyta</taxon>
        <taxon>Tracheophyta</taxon>
        <taxon>Spermatophyta</taxon>
        <taxon>Magnoliopsida</taxon>
        <taxon>eudicotyledons</taxon>
        <taxon>Gunneridae</taxon>
        <taxon>Pentapetalae</taxon>
        <taxon>asterids</taxon>
        <taxon>lamiids</taxon>
        <taxon>Lamiales</taxon>
        <taxon>Oleaceae</taxon>
        <taxon>Oleeae</taxon>
        <taxon>Fraxinus</taxon>
    </lineage>
</organism>
<dbReference type="InterPro" id="IPR016177">
    <property type="entry name" value="DNA-bd_dom_sf"/>
</dbReference>
<evidence type="ECO:0000256" key="2">
    <source>
        <dbReference type="ARBA" id="ARBA00022821"/>
    </source>
</evidence>
<dbReference type="AlphaFoldDB" id="A0AAD2DU47"/>
<dbReference type="SUPFAM" id="SSF54171">
    <property type="entry name" value="DNA-binding domain"/>
    <property type="match status" value="1"/>
</dbReference>
<evidence type="ECO:0000256" key="3">
    <source>
        <dbReference type="ARBA" id="ARBA00023015"/>
    </source>
</evidence>
<dbReference type="FunFam" id="3.30.730.10:FF:000001">
    <property type="entry name" value="Ethylene-responsive transcription factor 2"/>
    <property type="match status" value="1"/>
</dbReference>
<dbReference type="GO" id="GO:0006952">
    <property type="term" value="P:defense response"/>
    <property type="evidence" value="ECO:0007669"/>
    <property type="project" value="UniProtKB-KW"/>
</dbReference>
<dbReference type="PRINTS" id="PR00367">
    <property type="entry name" value="ETHRSPELEMNT"/>
</dbReference>
<dbReference type="Pfam" id="PF00847">
    <property type="entry name" value="AP2"/>
    <property type="match status" value="1"/>
</dbReference>
<dbReference type="Proteomes" id="UP000834106">
    <property type="component" value="Chromosome 9"/>
</dbReference>
<evidence type="ECO:0000256" key="5">
    <source>
        <dbReference type="ARBA" id="ARBA00023163"/>
    </source>
</evidence>
<evidence type="ECO:0000256" key="6">
    <source>
        <dbReference type="ARBA" id="ARBA00023242"/>
    </source>
</evidence>
<evidence type="ECO:0000256" key="1">
    <source>
        <dbReference type="ARBA" id="ARBA00004123"/>
    </source>
</evidence>
<evidence type="ECO:0000256" key="4">
    <source>
        <dbReference type="ARBA" id="ARBA00023125"/>
    </source>
</evidence>
<name>A0AAD2DU47_9LAMI</name>
<proteinExistence type="inferred from homology"/>
<dbReference type="SMART" id="SM00380">
    <property type="entry name" value="AP2"/>
    <property type="match status" value="1"/>
</dbReference>
<dbReference type="PANTHER" id="PTHR31241">
    <property type="entry name" value="DEHYDRATION-RESPONSIVE ELEMENT-BINDING PROTEIN 2C"/>
    <property type="match status" value="1"/>
</dbReference>
<dbReference type="PROSITE" id="PS51032">
    <property type="entry name" value="AP2_ERF"/>
    <property type="match status" value="1"/>
</dbReference>
<keyword evidence="2" id="KW-0611">Plant defense</keyword>
<accession>A0AAD2DU47</accession>
<dbReference type="GO" id="GO:0003700">
    <property type="term" value="F:DNA-binding transcription factor activity"/>
    <property type="evidence" value="ECO:0007669"/>
    <property type="project" value="InterPro"/>
</dbReference>
<keyword evidence="3" id="KW-0805">Transcription regulation</keyword>
<evidence type="ECO:0000313" key="9">
    <source>
        <dbReference type="EMBL" id="CAI9767442.1"/>
    </source>
</evidence>
<comment type="similarity">
    <text evidence="7">Belongs to the AP2/ERF transcription factor family. ERF subfamily.</text>
</comment>
<protein>
    <recommendedName>
        <fullName evidence="8">AP2/ERF domain-containing protein</fullName>
    </recommendedName>
</protein>
<evidence type="ECO:0000256" key="7">
    <source>
        <dbReference type="ARBA" id="ARBA00024343"/>
    </source>
</evidence>
<reference evidence="9" key="1">
    <citation type="submission" date="2023-05" db="EMBL/GenBank/DDBJ databases">
        <authorList>
            <person name="Huff M."/>
        </authorList>
    </citation>
    <scope>NUCLEOTIDE SEQUENCE</scope>
</reference>
<keyword evidence="5" id="KW-0804">Transcription</keyword>
<evidence type="ECO:0000259" key="8">
    <source>
        <dbReference type="PROSITE" id="PS51032"/>
    </source>
</evidence>
<evidence type="ECO:0000313" key="10">
    <source>
        <dbReference type="Proteomes" id="UP000834106"/>
    </source>
</evidence>
<dbReference type="GO" id="GO:0045893">
    <property type="term" value="P:positive regulation of DNA-templated transcription"/>
    <property type="evidence" value="ECO:0007669"/>
    <property type="project" value="TreeGrafter"/>
</dbReference>
<gene>
    <name evidence="9" type="ORF">FPE_LOCUS14872</name>
</gene>
<dbReference type="InterPro" id="IPR036955">
    <property type="entry name" value="AP2/ERF_dom_sf"/>
</dbReference>
<dbReference type="GO" id="GO:0005634">
    <property type="term" value="C:nucleus"/>
    <property type="evidence" value="ECO:0007669"/>
    <property type="project" value="UniProtKB-SubCell"/>
</dbReference>
<dbReference type="InterPro" id="IPR001471">
    <property type="entry name" value="AP2/ERF_dom"/>
</dbReference>
<dbReference type="Gene3D" id="3.30.730.10">
    <property type="entry name" value="AP2/ERF domain"/>
    <property type="match status" value="1"/>
</dbReference>
<dbReference type="GO" id="GO:0000976">
    <property type="term" value="F:transcription cis-regulatory region binding"/>
    <property type="evidence" value="ECO:0007669"/>
    <property type="project" value="TreeGrafter"/>
</dbReference>